<organism evidence="2 3">
    <name type="scientific">Neonectria ditissima</name>
    <dbReference type="NCBI Taxonomy" id="78410"/>
    <lineage>
        <taxon>Eukaryota</taxon>
        <taxon>Fungi</taxon>
        <taxon>Dikarya</taxon>
        <taxon>Ascomycota</taxon>
        <taxon>Pezizomycotina</taxon>
        <taxon>Sordariomycetes</taxon>
        <taxon>Hypocreomycetidae</taxon>
        <taxon>Hypocreales</taxon>
        <taxon>Nectriaceae</taxon>
        <taxon>Neonectria</taxon>
    </lineage>
</organism>
<comment type="caution">
    <text evidence="2">The sequence shown here is derived from an EMBL/GenBank/DDBJ whole genome shotgun (WGS) entry which is preliminary data.</text>
</comment>
<dbReference type="AlphaFoldDB" id="A0A0P7ALF8"/>
<feature type="compositionally biased region" description="Polar residues" evidence="1">
    <location>
        <begin position="146"/>
        <end position="157"/>
    </location>
</feature>
<feature type="region of interest" description="Disordered" evidence="1">
    <location>
        <begin position="146"/>
        <end position="204"/>
    </location>
</feature>
<protein>
    <submittedName>
        <fullName evidence="2">Uncharacterized protein</fullName>
    </submittedName>
</protein>
<gene>
    <name evidence="2" type="ORF">AK830_g11762</name>
</gene>
<sequence>MYSSNGTASERSTLAVTPSRARPRNHGTDDCFCTWGTNRPSHHPSITSIHHVHPWRKMEDRLAASFALAESAISSAASTNTPGQTPPCNALTHLTSHRRWAATSSHCRLHLAPGARWALGSRRATGHPLGYWTLLADKRWCMPGTTNRLPQHTTSVLLQPKPGPRRPRLSRADQARPDQADGRRPTNPQMNPRPKRPQTQAASQAYHHHLPMLLDSPRFSLQPSALIPRIDPLGP</sequence>
<accession>A0A0P7ALF8</accession>
<feature type="compositionally biased region" description="Basic and acidic residues" evidence="1">
    <location>
        <begin position="170"/>
        <end position="184"/>
    </location>
</feature>
<evidence type="ECO:0000313" key="2">
    <source>
        <dbReference type="EMBL" id="KPM34811.1"/>
    </source>
</evidence>
<dbReference type="EMBL" id="LKCW01000299">
    <property type="protein sequence ID" value="KPM34811.1"/>
    <property type="molecule type" value="Genomic_DNA"/>
</dbReference>
<proteinExistence type="predicted"/>
<evidence type="ECO:0000256" key="1">
    <source>
        <dbReference type="SAM" id="MobiDB-lite"/>
    </source>
</evidence>
<feature type="compositionally biased region" description="Polar residues" evidence="1">
    <location>
        <begin position="1"/>
        <end position="16"/>
    </location>
</feature>
<reference evidence="2 3" key="1">
    <citation type="submission" date="2015-09" db="EMBL/GenBank/DDBJ databases">
        <title>Draft genome of a European isolate of the apple canker pathogen Neonectria ditissima.</title>
        <authorList>
            <person name="Gomez-Cortecero A."/>
            <person name="Harrison R.J."/>
            <person name="Armitage A.D."/>
        </authorList>
    </citation>
    <scope>NUCLEOTIDE SEQUENCE [LARGE SCALE GENOMIC DNA]</scope>
    <source>
        <strain evidence="2 3">R09/05</strain>
    </source>
</reference>
<keyword evidence="3" id="KW-1185">Reference proteome</keyword>
<name>A0A0P7ALF8_9HYPO</name>
<dbReference type="Proteomes" id="UP000050424">
    <property type="component" value="Unassembled WGS sequence"/>
</dbReference>
<feature type="region of interest" description="Disordered" evidence="1">
    <location>
        <begin position="1"/>
        <end position="25"/>
    </location>
</feature>
<evidence type="ECO:0000313" key="3">
    <source>
        <dbReference type="Proteomes" id="UP000050424"/>
    </source>
</evidence>